<accession>A0A0D2Q1P5</accession>
<organism evidence="2 3">
    <name type="scientific">Hypholoma sublateritium (strain FD-334 SS-4)</name>
    <dbReference type="NCBI Taxonomy" id="945553"/>
    <lineage>
        <taxon>Eukaryota</taxon>
        <taxon>Fungi</taxon>
        <taxon>Dikarya</taxon>
        <taxon>Basidiomycota</taxon>
        <taxon>Agaricomycotina</taxon>
        <taxon>Agaricomycetes</taxon>
        <taxon>Agaricomycetidae</taxon>
        <taxon>Agaricales</taxon>
        <taxon>Agaricineae</taxon>
        <taxon>Strophariaceae</taxon>
        <taxon>Hypholoma</taxon>
    </lineage>
</organism>
<protein>
    <submittedName>
        <fullName evidence="2">Uncharacterized protein</fullName>
    </submittedName>
</protein>
<feature type="region of interest" description="Disordered" evidence="1">
    <location>
        <begin position="45"/>
        <end position="122"/>
    </location>
</feature>
<dbReference type="AlphaFoldDB" id="A0A0D2Q1P5"/>
<dbReference type="EMBL" id="KN817531">
    <property type="protein sequence ID" value="KJA25470.1"/>
    <property type="molecule type" value="Genomic_DNA"/>
</dbReference>
<evidence type="ECO:0000256" key="1">
    <source>
        <dbReference type="SAM" id="MobiDB-lite"/>
    </source>
</evidence>
<evidence type="ECO:0000313" key="2">
    <source>
        <dbReference type="EMBL" id="KJA25470.1"/>
    </source>
</evidence>
<name>A0A0D2Q1P5_HYPSF</name>
<gene>
    <name evidence="2" type="ORF">HYPSUDRAFT_199634</name>
</gene>
<sequence>MSINRVYVPPTAVPRPPARCPAPVPLLGAAAHHIVCRSRRSLRHVPTTVRHAPRRHHSPVSAPPRTPAVLHATRPTPQYTHPQSGMHATRYAHPVHSRASSGVQATPLPASHRLAHPARPAP</sequence>
<proteinExistence type="predicted"/>
<keyword evidence="3" id="KW-1185">Reference proteome</keyword>
<reference evidence="3" key="1">
    <citation type="submission" date="2014-04" db="EMBL/GenBank/DDBJ databases">
        <title>Evolutionary Origins and Diversification of the Mycorrhizal Mutualists.</title>
        <authorList>
            <consortium name="DOE Joint Genome Institute"/>
            <consortium name="Mycorrhizal Genomics Consortium"/>
            <person name="Kohler A."/>
            <person name="Kuo A."/>
            <person name="Nagy L.G."/>
            <person name="Floudas D."/>
            <person name="Copeland A."/>
            <person name="Barry K.W."/>
            <person name="Cichocki N."/>
            <person name="Veneault-Fourrey C."/>
            <person name="LaButti K."/>
            <person name="Lindquist E.A."/>
            <person name="Lipzen A."/>
            <person name="Lundell T."/>
            <person name="Morin E."/>
            <person name="Murat C."/>
            <person name="Riley R."/>
            <person name="Ohm R."/>
            <person name="Sun H."/>
            <person name="Tunlid A."/>
            <person name="Henrissat B."/>
            <person name="Grigoriev I.V."/>
            <person name="Hibbett D.S."/>
            <person name="Martin F."/>
        </authorList>
    </citation>
    <scope>NUCLEOTIDE SEQUENCE [LARGE SCALE GENOMIC DNA]</scope>
    <source>
        <strain evidence="3">FD-334 SS-4</strain>
    </source>
</reference>
<evidence type="ECO:0000313" key="3">
    <source>
        <dbReference type="Proteomes" id="UP000054270"/>
    </source>
</evidence>
<dbReference type="Proteomes" id="UP000054270">
    <property type="component" value="Unassembled WGS sequence"/>
</dbReference>